<dbReference type="InterPro" id="IPR002347">
    <property type="entry name" value="SDR_fam"/>
</dbReference>
<dbReference type="Pfam" id="PF13561">
    <property type="entry name" value="adh_short_C2"/>
    <property type="match status" value="1"/>
</dbReference>
<evidence type="ECO:0000313" key="3">
    <source>
        <dbReference type="Proteomes" id="UP001139477"/>
    </source>
</evidence>
<dbReference type="GO" id="GO:0016616">
    <property type="term" value="F:oxidoreductase activity, acting on the CH-OH group of donors, NAD or NADP as acceptor"/>
    <property type="evidence" value="ECO:0007669"/>
    <property type="project" value="TreeGrafter"/>
</dbReference>
<dbReference type="FunFam" id="3.40.50.720:FF:000084">
    <property type="entry name" value="Short-chain dehydrogenase reductase"/>
    <property type="match status" value="1"/>
</dbReference>
<dbReference type="Proteomes" id="UP001139477">
    <property type="component" value="Unassembled WGS sequence"/>
</dbReference>
<evidence type="ECO:0000256" key="1">
    <source>
        <dbReference type="ARBA" id="ARBA00006484"/>
    </source>
</evidence>
<name>A0A9X2FSU7_9RHOB</name>
<reference evidence="2" key="1">
    <citation type="submission" date="2022-06" db="EMBL/GenBank/DDBJ databases">
        <title>Limimaricola sediminis sp. nov., isolated from an intertidal sediment.</title>
        <authorList>
            <person name="Shao X."/>
        </authorList>
    </citation>
    <scope>NUCLEOTIDE SEQUENCE</scope>
    <source>
        <strain evidence="2">ASW11-118</strain>
    </source>
</reference>
<proteinExistence type="inferred from homology"/>
<dbReference type="PRINTS" id="PR00081">
    <property type="entry name" value="GDHRDH"/>
</dbReference>
<accession>A0A9X2FSU7</accession>
<dbReference type="EMBL" id="JAMYXC010000210">
    <property type="protein sequence ID" value="MCP1169554.1"/>
    <property type="molecule type" value="Genomic_DNA"/>
</dbReference>
<dbReference type="InterPro" id="IPR036291">
    <property type="entry name" value="NAD(P)-bd_dom_sf"/>
</dbReference>
<keyword evidence="3" id="KW-1185">Reference proteome</keyword>
<protein>
    <submittedName>
        <fullName evidence="2">SDR family oxidoreductase</fullName>
    </submittedName>
</protein>
<comment type="similarity">
    <text evidence="1">Belongs to the short-chain dehydrogenases/reductases (SDR) family.</text>
</comment>
<dbReference type="PANTHER" id="PTHR42760:SF135">
    <property type="entry name" value="BLL7886 PROTEIN"/>
    <property type="match status" value="1"/>
</dbReference>
<dbReference type="PANTHER" id="PTHR42760">
    <property type="entry name" value="SHORT-CHAIN DEHYDROGENASES/REDUCTASES FAMILY MEMBER"/>
    <property type="match status" value="1"/>
</dbReference>
<sequence length="259" mass="26986">MTGQEPQSATSVGFDLAGRTALVTGASSGLGVHFARILAAHGAKVAVAARRAEKVATLAEEITASGGEAEALRLDVTDAASVAEAFDGRSFDIVVNNAGIAFNGPALDTPEQDWRQVIDTDLTGVFLVSQAAARAMVAAQRGGSIINIASILGKRVAGGLSAYAAAKAAVVQLTRANALEWARHGIRVNAICPGYIETDINRDFFATEAGRKLVRRIPIRRLGQMEDLSAPLLLLASDHGRFMTGSELVVDGGHLVTSL</sequence>
<dbReference type="GO" id="GO:0030497">
    <property type="term" value="P:fatty acid elongation"/>
    <property type="evidence" value="ECO:0007669"/>
    <property type="project" value="TreeGrafter"/>
</dbReference>
<dbReference type="PRINTS" id="PR00080">
    <property type="entry name" value="SDRFAMILY"/>
</dbReference>
<comment type="caution">
    <text evidence="2">The sequence shown here is derived from an EMBL/GenBank/DDBJ whole genome shotgun (WGS) entry which is preliminary data.</text>
</comment>
<dbReference type="AlphaFoldDB" id="A0A9X2FSU7"/>
<gene>
    <name evidence="2" type="ORF">NHG85_13655</name>
</gene>
<organism evidence="2 3">
    <name type="scientific">Limimaricola litoreus</name>
    <dbReference type="NCBI Taxonomy" id="2955316"/>
    <lineage>
        <taxon>Bacteria</taxon>
        <taxon>Pseudomonadati</taxon>
        <taxon>Pseudomonadota</taxon>
        <taxon>Alphaproteobacteria</taxon>
        <taxon>Rhodobacterales</taxon>
        <taxon>Paracoccaceae</taxon>
        <taxon>Limimaricola</taxon>
    </lineage>
</organism>
<dbReference type="SUPFAM" id="SSF51735">
    <property type="entry name" value="NAD(P)-binding Rossmann-fold domains"/>
    <property type="match status" value="1"/>
</dbReference>
<dbReference type="Gene3D" id="3.40.50.720">
    <property type="entry name" value="NAD(P)-binding Rossmann-like Domain"/>
    <property type="match status" value="1"/>
</dbReference>
<evidence type="ECO:0000313" key="2">
    <source>
        <dbReference type="EMBL" id="MCP1169554.1"/>
    </source>
</evidence>